<evidence type="ECO:0000256" key="6">
    <source>
        <dbReference type="RuleBase" id="RU003690"/>
    </source>
</evidence>
<keyword evidence="4" id="KW-0325">Glycoprotein</keyword>
<organism evidence="7 8">
    <name type="scientific">Patella caerulea</name>
    <name type="common">Rayed Mediterranean limpet</name>
    <dbReference type="NCBI Taxonomy" id="87958"/>
    <lineage>
        <taxon>Eukaryota</taxon>
        <taxon>Metazoa</taxon>
        <taxon>Spiralia</taxon>
        <taxon>Lophotrochozoa</taxon>
        <taxon>Mollusca</taxon>
        <taxon>Gastropoda</taxon>
        <taxon>Patellogastropoda</taxon>
        <taxon>Patelloidea</taxon>
        <taxon>Patellidae</taxon>
        <taxon>Patella</taxon>
    </lineage>
</organism>
<keyword evidence="3" id="KW-0378">Hydrolase</keyword>
<dbReference type="GO" id="GO:0008422">
    <property type="term" value="F:beta-glucosidase activity"/>
    <property type="evidence" value="ECO:0007669"/>
    <property type="project" value="TreeGrafter"/>
</dbReference>
<dbReference type="PANTHER" id="PTHR10353">
    <property type="entry name" value="GLYCOSYL HYDROLASE"/>
    <property type="match status" value="1"/>
</dbReference>
<evidence type="ECO:0000256" key="3">
    <source>
        <dbReference type="ARBA" id="ARBA00022801"/>
    </source>
</evidence>
<evidence type="ECO:0000313" key="7">
    <source>
        <dbReference type="EMBL" id="KAK6190102.1"/>
    </source>
</evidence>
<dbReference type="SUPFAM" id="SSF51445">
    <property type="entry name" value="(Trans)glycosidases"/>
    <property type="match status" value="1"/>
</dbReference>
<keyword evidence="8" id="KW-1185">Reference proteome</keyword>
<dbReference type="PANTHER" id="PTHR10353:SF36">
    <property type="entry name" value="LP05116P"/>
    <property type="match status" value="1"/>
</dbReference>
<evidence type="ECO:0000256" key="1">
    <source>
        <dbReference type="ARBA" id="ARBA00010838"/>
    </source>
</evidence>
<dbReference type="Gene3D" id="3.20.20.80">
    <property type="entry name" value="Glycosidases"/>
    <property type="match status" value="1"/>
</dbReference>
<dbReference type="PRINTS" id="PR00131">
    <property type="entry name" value="GLHYDRLASE1"/>
</dbReference>
<comment type="caution">
    <text evidence="7">The sequence shown here is derived from an EMBL/GenBank/DDBJ whole genome shotgun (WGS) entry which is preliminary data.</text>
</comment>
<evidence type="ECO:0000256" key="2">
    <source>
        <dbReference type="ARBA" id="ARBA00011738"/>
    </source>
</evidence>
<protein>
    <submittedName>
        <fullName evidence="7">Uncharacterized protein</fullName>
    </submittedName>
</protein>
<evidence type="ECO:0000256" key="5">
    <source>
        <dbReference type="ARBA" id="ARBA00023295"/>
    </source>
</evidence>
<dbReference type="FunFam" id="3.20.20.80:FF:000013">
    <property type="entry name" value="lactase-phlorizin hydrolase"/>
    <property type="match status" value="1"/>
</dbReference>
<dbReference type="Pfam" id="PF00232">
    <property type="entry name" value="Glyco_hydro_1"/>
    <property type="match status" value="1"/>
</dbReference>
<evidence type="ECO:0000256" key="4">
    <source>
        <dbReference type="ARBA" id="ARBA00023180"/>
    </source>
</evidence>
<proteinExistence type="inferred from homology"/>
<accession>A0AAN8K5B1</accession>
<dbReference type="GO" id="GO:0005975">
    <property type="term" value="P:carbohydrate metabolic process"/>
    <property type="evidence" value="ECO:0007669"/>
    <property type="project" value="InterPro"/>
</dbReference>
<sequence length="484" mass="54860">MADNITKDGLLYGHFPDKFLWGAATENYMVEGGSGADGKGISTWDTFVRSHGHLFDHCNGDTASDSYHRYQDDIEALKIIKANHYKFSLSWSRILPTGDINDVNQHGVDYYNSLIDDLLQADIQPMITLFSWDMPINLAKHGGWLVESTIAAFVAYSKLCFRLFGNRVKLWLTIFEPFVVGLHCHEDGLLYPGETSQSSNMYLAVHNMIKAHAQVYRMYQNDFVIQQQGQIGLSLEVKWSIMSDPSNPQNQEAYKINDEFNFGWLGDPIFKTGDYPDVVKKRVEIKSRESGLESSRLPEFTESEKQINKGSADFYGITYWTGEIISALEQTHDNVTSLKNDKGVCSKFDPQWESCASEWLKIVPGGLRPTLNKIKDRFGDIPIYVTANGISDNGDVGDDQKRIKYIQDNTNDILKAICLDGIDVRGYTYWSLIDGFYWNGYQEKFGLFHVDFTSDEKTRTAKPSALCFAKIVENNGFVKDVDGK</sequence>
<dbReference type="InterPro" id="IPR001360">
    <property type="entry name" value="Glyco_hydro_1"/>
</dbReference>
<evidence type="ECO:0000313" key="8">
    <source>
        <dbReference type="Proteomes" id="UP001347796"/>
    </source>
</evidence>
<name>A0AAN8K5B1_PATCE</name>
<dbReference type="Proteomes" id="UP001347796">
    <property type="component" value="Unassembled WGS sequence"/>
</dbReference>
<reference evidence="7 8" key="1">
    <citation type="submission" date="2024-01" db="EMBL/GenBank/DDBJ databases">
        <title>The genome of the rayed Mediterranean limpet Patella caerulea (Linnaeus, 1758).</title>
        <authorList>
            <person name="Anh-Thu Weber A."/>
            <person name="Halstead-Nussloch G."/>
        </authorList>
    </citation>
    <scope>NUCLEOTIDE SEQUENCE [LARGE SCALE GENOMIC DNA]</scope>
    <source>
        <strain evidence="7">AATW-2023a</strain>
        <tissue evidence="7">Whole specimen</tissue>
    </source>
</reference>
<dbReference type="InterPro" id="IPR017853">
    <property type="entry name" value="GH"/>
</dbReference>
<comment type="subunit">
    <text evidence="2">Homodimer.</text>
</comment>
<comment type="similarity">
    <text evidence="1 6">Belongs to the glycosyl hydrolase 1 family.</text>
</comment>
<gene>
    <name evidence="7" type="ORF">SNE40_002037</name>
</gene>
<dbReference type="AlphaFoldDB" id="A0AAN8K5B1"/>
<dbReference type="EMBL" id="JAZGQO010000002">
    <property type="protein sequence ID" value="KAK6190102.1"/>
    <property type="molecule type" value="Genomic_DNA"/>
</dbReference>
<keyword evidence="5" id="KW-0326">Glycosidase</keyword>